<organism evidence="1 2">
    <name type="scientific">Paenibacillus sonchi</name>
    <dbReference type="NCBI Taxonomy" id="373687"/>
    <lineage>
        <taxon>Bacteria</taxon>
        <taxon>Bacillati</taxon>
        <taxon>Bacillota</taxon>
        <taxon>Bacilli</taxon>
        <taxon>Bacillales</taxon>
        <taxon>Paenibacillaceae</taxon>
        <taxon>Paenibacillus</taxon>
        <taxon>Paenibacillus sonchi group</taxon>
    </lineage>
</organism>
<reference evidence="1 2" key="1">
    <citation type="submission" date="2021-01" db="EMBL/GenBank/DDBJ databases">
        <title>Whole genome sequence of Paenibacillus sonchi LMG 24727 for comparative genomics.</title>
        <authorList>
            <person name="Lee G."/>
            <person name="Kim M.-J."/>
            <person name="Lim K."/>
            <person name="Shin J.-H."/>
        </authorList>
    </citation>
    <scope>NUCLEOTIDE SEQUENCE [LARGE SCALE GENOMIC DNA]</scope>
    <source>
        <strain evidence="1 2">LMG 24727</strain>
    </source>
</reference>
<evidence type="ECO:0000313" key="1">
    <source>
        <dbReference type="EMBL" id="QQZ58926.1"/>
    </source>
</evidence>
<gene>
    <name evidence="1" type="ORF">JI735_19545</name>
</gene>
<dbReference type="KEGG" id="pson:JI735_19545"/>
<dbReference type="EMBL" id="CP068595">
    <property type="protein sequence ID" value="QQZ58926.1"/>
    <property type="molecule type" value="Genomic_DNA"/>
</dbReference>
<name>A0A974P8M4_9BACL</name>
<sequence length="158" mass="17921">MEIVLWFLEDENGCSQVLETIKSLGEEAGGSPEKGQLSLYVLSALDFLESIGLPLALTVFFTTKRKDGGLYTIRVVKELVNHPPLLEFRVNWRGAGAFRALFFAYEIKDIQFLVFVRATIKLATYSPEFEKIIKVTKSVYSTFIQSPEKYINLKGDEE</sequence>
<keyword evidence="2" id="KW-1185">Reference proteome</keyword>
<dbReference type="RefSeq" id="WP_039833867.1">
    <property type="nucleotide sequence ID" value="NZ_CP068595.1"/>
</dbReference>
<protein>
    <submittedName>
        <fullName evidence="1">Uncharacterized protein</fullName>
    </submittedName>
</protein>
<dbReference type="AlphaFoldDB" id="A0A974P8M4"/>
<accession>A0A974P8M4</accession>
<proteinExistence type="predicted"/>
<evidence type="ECO:0000313" key="2">
    <source>
        <dbReference type="Proteomes" id="UP000595841"/>
    </source>
</evidence>
<dbReference type="Proteomes" id="UP000595841">
    <property type="component" value="Chromosome"/>
</dbReference>